<organism evidence="6 7">
    <name type="scientific">Photobacterium damselae</name>
    <dbReference type="NCBI Taxonomy" id="38293"/>
    <lineage>
        <taxon>Bacteria</taxon>
        <taxon>Pseudomonadati</taxon>
        <taxon>Pseudomonadota</taxon>
        <taxon>Gammaproteobacteria</taxon>
        <taxon>Vibrionales</taxon>
        <taxon>Vibrionaceae</taxon>
        <taxon>Photobacterium</taxon>
    </lineage>
</organism>
<evidence type="ECO:0000313" key="7">
    <source>
        <dbReference type="Proteomes" id="UP000251647"/>
    </source>
</evidence>
<dbReference type="InterPro" id="IPR052563">
    <property type="entry name" value="FliK"/>
</dbReference>
<feature type="compositionally biased region" description="Polar residues" evidence="4">
    <location>
        <begin position="87"/>
        <end position="108"/>
    </location>
</feature>
<name>A0A2T3QQB9_PHODM</name>
<feature type="domain" description="Flagellar hook-length control protein-like C-terminal" evidence="5">
    <location>
        <begin position="468"/>
        <end position="551"/>
    </location>
</feature>
<comment type="function">
    <text evidence="1">Controls the length of the flagellar hook.</text>
</comment>
<comment type="similarity">
    <text evidence="2">Belongs to the FliK family.</text>
</comment>
<gene>
    <name evidence="6" type="primary">fliK</name>
    <name evidence="6" type="ORF">NCTC11647_00667</name>
</gene>
<feature type="compositionally biased region" description="Low complexity" evidence="4">
    <location>
        <begin position="109"/>
        <end position="120"/>
    </location>
</feature>
<evidence type="ECO:0000256" key="2">
    <source>
        <dbReference type="ARBA" id="ARBA00009149"/>
    </source>
</evidence>
<feature type="region of interest" description="Disordered" evidence="4">
    <location>
        <begin position="403"/>
        <end position="455"/>
    </location>
</feature>
<keyword evidence="6" id="KW-0969">Cilium</keyword>
<dbReference type="AlphaFoldDB" id="A0A2T3QQB9"/>
<feature type="compositionally biased region" description="Basic and acidic residues" evidence="4">
    <location>
        <begin position="68"/>
        <end position="80"/>
    </location>
</feature>
<dbReference type="EMBL" id="UATL01000001">
    <property type="protein sequence ID" value="SPY27610.1"/>
    <property type="molecule type" value="Genomic_DNA"/>
</dbReference>
<feature type="region of interest" description="Disordered" evidence="4">
    <location>
        <begin position="1"/>
        <end position="36"/>
    </location>
</feature>
<keyword evidence="3" id="KW-1005">Bacterial flagellum biogenesis</keyword>
<feature type="region of interest" description="Disordered" evidence="4">
    <location>
        <begin position="542"/>
        <end position="587"/>
    </location>
</feature>
<evidence type="ECO:0000256" key="3">
    <source>
        <dbReference type="ARBA" id="ARBA00022795"/>
    </source>
</evidence>
<keyword evidence="6" id="KW-0966">Cell projection</keyword>
<evidence type="ECO:0000256" key="4">
    <source>
        <dbReference type="SAM" id="MobiDB-lite"/>
    </source>
</evidence>
<dbReference type="PANTHER" id="PTHR37533:SF2">
    <property type="entry name" value="FLAGELLAR HOOK-LENGTH CONTROL PROTEIN"/>
    <property type="match status" value="1"/>
</dbReference>
<evidence type="ECO:0000259" key="5">
    <source>
        <dbReference type="Pfam" id="PF02120"/>
    </source>
</evidence>
<dbReference type="InterPro" id="IPR038610">
    <property type="entry name" value="FliK-like_C_sf"/>
</dbReference>
<evidence type="ECO:0000313" key="6">
    <source>
        <dbReference type="EMBL" id="SPY27610.1"/>
    </source>
</evidence>
<feature type="compositionally biased region" description="Low complexity" evidence="4">
    <location>
        <begin position="418"/>
        <end position="429"/>
    </location>
</feature>
<feature type="region of interest" description="Disordered" evidence="4">
    <location>
        <begin position="345"/>
        <end position="368"/>
    </location>
</feature>
<dbReference type="Proteomes" id="UP000251647">
    <property type="component" value="Unassembled WGS sequence"/>
</dbReference>
<dbReference type="GO" id="GO:0044780">
    <property type="term" value="P:bacterial-type flagellum assembly"/>
    <property type="evidence" value="ECO:0007669"/>
    <property type="project" value="InterPro"/>
</dbReference>
<dbReference type="InterPro" id="IPR021136">
    <property type="entry name" value="Flagellar_hook_control-like_C"/>
</dbReference>
<evidence type="ECO:0000256" key="1">
    <source>
        <dbReference type="ARBA" id="ARBA00003944"/>
    </source>
</evidence>
<dbReference type="CDD" id="cd17470">
    <property type="entry name" value="T3SS_Flik_C"/>
    <property type="match status" value="1"/>
</dbReference>
<dbReference type="RefSeq" id="WP_005300429.1">
    <property type="nucleotide sequence ID" value="NZ_PYOG01000001.1"/>
</dbReference>
<dbReference type="PANTHER" id="PTHR37533">
    <property type="entry name" value="FLAGELLAR HOOK-LENGTH CONTROL PROTEIN"/>
    <property type="match status" value="1"/>
</dbReference>
<feature type="compositionally biased region" description="Polar residues" evidence="4">
    <location>
        <begin position="275"/>
        <end position="285"/>
    </location>
</feature>
<feature type="compositionally biased region" description="Basic and acidic residues" evidence="4">
    <location>
        <begin position="573"/>
        <end position="582"/>
    </location>
</feature>
<dbReference type="Gene3D" id="3.30.750.140">
    <property type="match status" value="1"/>
</dbReference>
<proteinExistence type="inferred from homology"/>
<sequence>MQLSHLLSQVNAKSHTGSTATTRNEPTDPASRGEEAQFAVSLHSAMDDTSDTQLKTKSQLKYELGGEEALKKEPFKKEGAKAAISSDEVSIESQAPSAVLLSKNTTTKSAASDDSQALLAPDEVGEKSQTSSLSVSPSSIEESSDPQTVAQSMDEGLDVLQQLQQSHSQLNSQLRSKKVLTDQQDAKFGTESVSTEDGGDVLQQLQQSHGQLHGQLHSKEVFTDQQDAKLDTESVSTEDGGDALQQLQQSHGQLHGQLRSKKELTDQQDVKLDTESVSTDVGTAHDTTAPLTTRIDTDTIAASTSTATRNANGDKVLLASKLASTDEVELKHHRSIDTELDSHEFKTTVSGGKESTKELLESQQNKSVHGQNALLASKAELLPQGDAVKAGINHSAALSQAHTQSLLDQSHATDSKEASAQAALQSLSAHQNGASSASSLLGNRQDTSLNNQPPLLLTKEQSGDQLADKVQMMAAKNLKQIDIRLDPPELGRMQIKLSLHDDNQASIQFQVAHQQTRDLIDQAMPRLRELLLQQGMQLAQSSVHQETNQQFSQHFNQQSGQDSSAFGSGGHSDGSHDGHDDGTIIEGYVTTSSDRVDYYA</sequence>
<dbReference type="PRINTS" id="PR01007">
    <property type="entry name" value="FLGHOOKFLIK"/>
</dbReference>
<dbReference type="Pfam" id="PF02120">
    <property type="entry name" value="Flg_hook"/>
    <property type="match status" value="1"/>
</dbReference>
<protein>
    <submittedName>
        <fullName evidence="6">Flagellar hook-length control protein</fullName>
    </submittedName>
</protein>
<dbReference type="OrthoDB" id="1792985at2"/>
<dbReference type="InterPro" id="IPR001635">
    <property type="entry name" value="Flag_hook_Flik"/>
</dbReference>
<feature type="region of interest" description="Disordered" evidence="4">
    <location>
        <begin position="250"/>
        <end position="285"/>
    </location>
</feature>
<accession>A0A2T3QQB9</accession>
<feature type="compositionally biased region" description="Polar residues" evidence="4">
    <location>
        <begin position="430"/>
        <end position="455"/>
    </location>
</feature>
<feature type="region of interest" description="Disordered" evidence="4">
    <location>
        <begin position="64"/>
        <end position="150"/>
    </location>
</feature>
<feature type="compositionally biased region" description="Polar residues" evidence="4">
    <location>
        <begin position="1"/>
        <end position="24"/>
    </location>
</feature>
<dbReference type="GO" id="GO:0009424">
    <property type="term" value="C:bacterial-type flagellum hook"/>
    <property type="evidence" value="ECO:0007669"/>
    <property type="project" value="InterPro"/>
</dbReference>
<keyword evidence="6" id="KW-0282">Flagellum</keyword>
<feature type="compositionally biased region" description="Basic and acidic residues" evidence="4">
    <location>
        <begin position="260"/>
        <end position="274"/>
    </location>
</feature>
<reference evidence="6 7" key="1">
    <citation type="submission" date="2018-06" db="EMBL/GenBank/DDBJ databases">
        <authorList>
            <consortium name="Pathogen Informatics"/>
            <person name="Doyle S."/>
        </authorList>
    </citation>
    <scope>NUCLEOTIDE SEQUENCE [LARGE SCALE GENOMIC DNA]</scope>
    <source>
        <strain evidence="6 7">NCTC11647</strain>
    </source>
</reference>
<feature type="compositionally biased region" description="Low complexity" evidence="4">
    <location>
        <begin position="128"/>
        <end position="141"/>
    </location>
</feature>
<feature type="compositionally biased region" description="Low complexity" evidence="4">
    <location>
        <begin position="548"/>
        <end position="566"/>
    </location>
</feature>